<evidence type="ECO:0000313" key="3">
    <source>
        <dbReference type="Proteomes" id="UP000762676"/>
    </source>
</evidence>
<sequence>MIEQATKDLAPEDGVYVRYRLDGSLFNLRRLQAHTKTQERLIRDLLFAGDAALVAHTEQALQRITSCFAETSNLLGLEVSLKNTEDSGRRWSSIQAREFAHLHTALALLILNCDIRVYQTHECGEYGERKPVTVLPHLFLKMSPDMSRFVFGEESQRYVKEVVLAVRELAGGNLLSLFDMLVYCCYCNLNFSKMLLKQVMLQYTNVPASELKPIFSLLTELLTLEDPLQITRLQIVIDGIEEENGKKFEGLTTVIRQNQQSDSRRSYQCIKFLVALMNKSTVAKDFLLTTPSKWQGAVNWLKKKMTEHFWSSTTATVSNEDSNRKSFQRTQSAQYTLQEATALLTERENHEFNSIGSGSGAVGSTGTSTSGSTSNSSTGSGDTKPAAETKPASTAEGSSSSSTSGDVSTTATLSCPPQNTNTTGKDNLNKSMKVLF</sequence>
<keyword evidence="2" id="KW-0378">Hydrolase</keyword>
<feature type="compositionally biased region" description="Low complexity" evidence="1">
    <location>
        <begin position="392"/>
        <end position="412"/>
    </location>
</feature>
<dbReference type="AlphaFoldDB" id="A0AAV4FS50"/>
<reference evidence="2 3" key="1">
    <citation type="journal article" date="2021" name="Elife">
        <title>Chloroplast acquisition without the gene transfer in kleptoplastic sea slugs, Plakobranchus ocellatus.</title>
        <authorList>
            <person name="Maeda T."/>
            <person name="Takahashi S."/>
            <person name="Yoshida T."/>
            <person name="Shimamura S."/>
            <person name="Takaki Y."/>
            <person name="Nagai Y."/>
            <person name="Toyoda A."/>
            <person name="Suzuki Y."/>
            <person name="Arimoto A."/>
            <person name="Ishii H."/>
            <person name="Satoh N."/>
            <person name="Nishiyama T."/>
            <person name="Hasebe M."/>
            <person name="Maruyama T."/>
            <person name="Minagawa J."/>
            <person name="Obokata J."/>
            <person name="Shigenobu S."/>
        </authorList>
    </citation>
    <scope>NUCLEOTIDE SEQUENCE [LARGE SCALE GENOMIC DNA]</scope>
</reference>
<dbReference type="Proteomes" id="UP000762676">
    <property type="component" value="Unassembled WGS sequence"/>
</dbReference>
<dbReference type="EMBL" id="BMAT01007972">
    <property type="protein sequence ID" value="GFR75558.1"/>
    <property type="molecule type" value="Genomic_DNA"/>
</dbReference>
<comment type="caution">
    <text evidence="2">The sequence shown here is derived from an EMBL/GenBank/DDBJ whole genome shotgun (WGS) entry which is preliminary data.</text>
</comment>
<dbReference type="GO" id="GO:0016787">
    <property type="term" value="F:hydrolase activity"/>
    <property type="evidence" value="ECO:0007669"/>
    <property type="project" value="UniProtKB-KW"/>
</dbReference>
<name>A0AAV4FS50_9GAST</name>
<feature type="region of interest" description="Disordered" evidence="1">
    <location>
        <begin position="352"/>
        <end position="436"/>
    </location>
</feature>
<gene>
    <name evidence="2" type="ORF">ElyMa_003923400</name>
</gene>
<feature type="region of interest" description="Disordered" evidence="1">
    <location>
        <begin position="313"/>
        <end position="332"/>
    </location>
</feature>
<evidence type="ECO:0000313" key="2">
    <source>
        <dbReference type="EMBL" id="GFR75558.1"/>
    </source>
</evidence>
<feature type="compositionally biased region" description="Low complexity" evidence="1">
    <location>
        <begin position="364"/>
        <end position="383"/>
    </location>
</feature>
<keyword evidence="3" id="KW-1185">Reference proteome</keyword>
<organism evidence="2 3">
    <name type="scientific">Elysia marginata</name>
    <dbReference type="NCBI Taxonomy" id="1093978"/>
    <lineage>
        <taxon>Eukaryota</taxon>
        <taxon>Metazoa</taxon>
        <taxon>Spiralia</taxon>
        <taxon>Lophotrochozoa</taxon>
        <taxon>Mollusca</taxon>
        <taxon>Gastropoda</taxon>
        <taxon>Heterobranchia</taxon>
        <taxon>Euthyneura</taxon>
        <taxon>Panpulmonata</taxon>
        <taxon>Sacoglossa</taxon>
        <taxon>Placobranchoidea</taxon>
        <taxon>Plakobranchidae</taxon>
        <taxon>Elysia</taxon>
    </lineage>
</organism>
<feature type="compositionally biased region" description="Polar residues" evidence="1">
    <location>
        <begin position="413"/>
        <end position="430"/>
    </location>
</feature>
<accession>A0AAV4FS50</accession>
<protein>
    <submittedName>
        <fullName evidence="2">Ubiquitin carboxyl-terminal hydrolase 24</fullName>
    </submittedName>
</protein>
<proteinExistence type="predicted"/>
<evidence type="ECO:0000256" key="1">
    <source>
        <dbReference type="SAM" id="MobiDB-lite"/>
    </source>
</evidence>